<reference evidence="1" key="1">
    <citation type="journal article" date="2021" name="Sci. Rep.">
        <title>Diploid genomic architecture of Nitzschia inconspicua, an elite biomass production diatom.</title>
        <authorList>
            <person name="Oliver A."/>
            <person name="Podell S."/>
            <person name="Pinowska A."/>
            <person name="Traller J.C."/>
            <person name="Smith S.R."/>
            <person name="McClure R."/>
            <person name="Beliaev A."/>
            <person name="Bohutskyi P."/>
            <person name="Hill E.A."/>
            <person name="Rabines A."/>
            <person name="Zheng H."/>
            <person name="Allen L.Z."/>
            <person name="Kuo A."/>
            <person name="Grigoriev I.V."/>
            <person name="Allen A.E."/>
            <person name="Hazlebeck D."/>
            <person name="Allen E.E."/>
        </authorList>
    </citation>
    <scope>NUCLEOTIDE SEQUENCE</scope>
    <source>
        <strain evidence="1">Hildebrandi</strain>
    </source>
</reference>
<dbReference type="AlphaFoldDB" id="A0A9K3Q3Q5"/>
<dbReference type="GO" id="GO:0003964">
    <property type="term" value="F:RNA-directed DNA polymerase activity"/>
    <property type="evidence" value="ECO:0007669"/>
    <property type="project" value="UniProtKB-KW"/>
</dbReference>
<keyword evidence="1" id="KW-0548">Nucleotidyltransferase</keyword>
<dbReference type="OrthoDB" id="126237at2759"/>
<gene>
    <name evidence="1" type="ORF">IV203_027719</name>
</gene>
<dbReference type="EMBL" id="JAGRRH010000005">
    <property type="protein sequence ID" value="KAG7369973.1"/>
    <property type="molecule type" value="Genomic_DNA"/>
</dbReference>
<organism evidence="1 2">
    <name type="scientific">Nitzschia inconspicua</name>
    <dbReference type="NCBI Taxonomy" id="303405"/>
    <lineage>
        <taxon>Eukaryota</taxon>
        <taxon>Sar</taxon>
        <taxon>Stramenopiles</taxon>
        <taxon>Ochrophyta</taxon>
        <taxon>Bacillariophyta</taxon>
        <taxon>Bacillariophyceae</taxon>
        <taxon>Bacillariophycidae</taxon>
        <taxon>Bacillariales</taxon>
        <taxon>Bacillariaceae</taxon>
        <taxon>Nitzschia</taxon>
    </lineage>
</organism>
<proteinExistence type="predicted"/>
<keyword evidence="1" id="KW-0808">Transferase</keyword>
<evidence type="ECO:0000313" key="2">
    <source>
        <dbReference type="Proteomes" id="UP000693970"/>
    </source>
</evidence>
<accession>A0A9K3Q3Q5</accession>
<keyword evidence="2" id="KW-1185">Reference proteome</keyword>
<reference evidence="1" key="2">
    <citation type="submission" date="2021-04" db="EMBL/GenBank/DDBJ databases">
        <authorList>
            <person name="Podell S."/>
        </authorList>
    </citation>
    <scope>NUCLEOTIDE SEQUENCE</scope>
    <source>
        <strain evidence="1">Hildebrandi</strain>
    </source>
</reference>
<name>A0A9K3Q3Q5_9STRA</name>
<sequence length="394" mass="44197">MRLNIGLGMQIKTLACLRSCWQKRVSPEIGFQRLPSKRSIYVKKTAEGMTMVLNAVDDQLYFGTTIEMKDWFDKETKRRFDVQKLGQAECYLQSRITQLANYSIILDQSASRYAALVAERYLSPVNEDQVPILVKVKYGSPLPSERLQLVMLIETIYATHANAPLILFTSASFQNCPDTSKSTYGYLIFMRGGVVNNSSHFSRSCMPLQDCHATSGLMAAAFIWKVFNDIFGFNADKPLTISLGIDSQSAMDMGNKETSQTRHIRTVLSLCSLCTINSETALFKVDGTRNPSNSMTKVLTVTANQLDEEAAIYQGEVDPVNDTKGPGLVMVKQLSLDHLSKLKFSNQALETLNEADLGNNTLIEYWEIKNQNCIINTFEYSTNTFIVDDRSVLQ</sequence>
<keyword evidence="1" id="KW-0695">RNA-directed DNA polymerase</keyword>
<evidence type="ECO:0000313" key="1">
    <source>
        <dbReference type="EMBL" id="KAG7369973.1"/>
    </source>
</evidence>
<comment type="caution">
    <text evidence="1">The sequence shown here is derived from an EMBL/GenBank/DDBJ whole genome shotgun (WGS) entry which is preliminary data.</text>
</comment>
<dbReference type="Proteomes" id="UP000693970">
    <property type="component" value="Unassembled WGS sequence"/>
</dbReference>
<protein>
    <submittedName>
        <fullName evidence="1">Reverse transcriptase RNA-dependent DNA polymerase</fullName>
    </submittedName>
</protein>